<evidence type="ECO:0000256" key="3">
    <source>
        <dbReference type="ARBA" id="ARBA00023125"/>
    </source>
</evidence>
<dbReference type="Proteomes" id="UP001579974">
    <property type="component" value="Unassembled WGS sequence"/>
</dbReference>
<feature type="domain" description="Core-binding (CB)" evidence="7">
    <location>
        <begin position="62"/>
        <end position="143"/>
    </location>
</feature>
<dbReference type="InterPro" id="IPR013762">
    <property type="entry name" value="Integrase-like_cat_sf"/>
</dbReference>
<evidence type="ECO:0000313" key="9">
    <source>
        <dbReference type="Proteomes" id="UP001579974"/>
    </source>
</evidence>
<evidence type="ECO:0000259" key="7">
    <source>
        <dbReference type="PROSITE" id="PS51900"/>
    </source>
</evidence>
<dbReference type="CDD" id="cd01189">
    <property type="entry name" value="INT_ICEBs1_C_like"/>
    <property type="match status" value="1"/>
</dbReference>
<dbReference type="Gene3D" id="1.10.443.10">
    <property type="entry name" value="Intergrase catalytic core"/>
    <property type="match status" value="1"/>
</dbReference>
<evidence type="ECO:0000256" key="1">
    <source>
        <dbReference type="ARBA" id="ARBA00008857"/>
    </source>
</evidence>
<evidence type="ECO:0000256" key="4">
    <source>
        <dbReference type="ARBA" id="ARBA00023172"/>
    </source>
</evidence>
<dbReference type="InterPro" id="IPR002104">
    <property type="entry name" value="Integrase_catalytic"/>
</dbReference>
<comment type="caution">
    <text evidence="8">The sequence shown here is derived from an EMBL/GenBank/DDBJ whole genome shotgun (WGS) entry which is preliminary data.</text>
</comment>
<protein>
    <submittedName>
        <fullName evidence="8">Site-specific integrase</fullName>
    </submittedName>
</protein>
<evidence type="ECO:0000259" key="6">
    <source>
        <dbReference type="PROSITE" id="PS51898"/>
    </source>
</evidence>
<reference evidence="8 9" key="1">
    <citation type="journal article" date="2024" name="Int. J. Mol. Sci.">
        <title>Exploration of Alicyclobacillus spp. Genome in Search of Antibiotic Resistance.</title>
        <authorList>
            <person name="Bucka-Kolendo J."/>
            <person name="Kiousi D.E."/>
            <person name="Dekowska A."/>
            <person name="Mikolajczuk-Szczyrba A."/>
            <person name="Karadedos D.M."/>
            <person name="Michael P."/>
            <person name="Galanis A."/>
            <person name="Sokolowska B."/>
        </authorList>
    </citation>
    <scope>NUCLEOTIDE SEQUENCE [LARGE SCALE GENOMIC DNA]</scope>
    <source>
        <strain evidence="8 9">KKP 3000</strain>
    </source>
</reference>
<accession>A0ABV5AL43</accession>
<dbReference type="Pfam" id="PF14657">
    <property type="entry name" value="Arm-DNA-bind_4"/>
    <property type="match status" value="1"/>
</dbReference>
<keyword evidence="2" id="KW-0229">DNA integration</keyword>
<evidence type="ECO:0000313" key="8">
    <source>
        <dbReference type="EMBL" id="MFB5192760.1"/>
    </source>
</evidence>
<proteinExistence type="inferred from homology"/>
<evidence type="ECO:0000256" key="2">
    <source>
        <dbReference type="ARBA" id="ARBA00022908"/>
    </source>
</evidence>
<dbReference type="InterPro" id="IPR028259">
    <property type="entry name" value="AP2-like_int_N"/>
</dbReference>
<dbReference type="InterPro" id="IPR050090">
    <property type="entry name" value="Tyrosine_recombinase_XerCD"/>
</dbReference>
<evidence type="ECO:0000256" key="5">
    <source>
        <dbReference type="PROSITE-ProRule" id="PRU01248"/>
    </source>
</evidence>
<dbReference type="PROSITE" id="PS51898">
    <property type="entry name" value="TYR_RECOMBINASE"/>
    <property type="match status" value="1"/>
</dbReference>
<dbReference type="SUPFAM" id="SSF56349">
    <property type="entry name" value="DNA breaking-rejoining enzymes"/>
    <property type="match status" value="1"/>
</dbReference>
<dbReference type="PROSITE" id="PS51900">
    <property type="entry name" value="CB"/>
    <property type="match status" value="1"/>
</dbReference>
<dbReference type="Gene3D" id="1.10.150.130">
    <property type="match status" value="1"/>
</dbReference>
<dbReference type="PANTHER" id="PTHR30349">
    <property type="entry name" value="PHAGE INTEGRASE-RELATED"/>
    <property type="match status" value="1"/>
</dbReference>
<dbReference type="InterPro" id="IPR010998">
    <property type="entry name" value="Integrase_recombinase_N"/>
</dbReference>
<name>A0ABV5AL43_9BACL</name>
<gene>
    <name evidence="8" type="ORF">KKP3000_001974</name>
</gene>
<dbReference type="InterPro" id="IPR044068">
    <property type="entry name" value="CB"/>
</dbReference>
<dbReference type="Pfam" id="PF00589">
    <property type="entry name" value="Phage_integrase"/>
    <property type="match status" value="1"/>
</dbReference>
<dbReference type="InterPro" id="IPR011010">
    <property type="entry name" value="DNA_brk_join_enz"/>
</dbReference>
<organism evidence="8 9">
    <name type="scientific">Alicyclobacillus fastidiosus</name>
    <dbReference type="NCBI Taxonomy" id="392011"/>
    <lineage>
        <taxon>Bacteria</taxon>
        <taxon>Bacillati</taxon>
        <taxon>Bacillota</taxon>
        <taxon>Bacilli</taxon>
        <taxon>Bacillales</taxon>
        <taxon>Alicyclobacillaceae</taxon>
        <taxon>Alicyclobacillus</taxon>
    </lineage>
</organism>
<keyword evidence="4" id="KW-0233">DNA recombination</keyword>
<dbReference type="EMBL" id="JBDXSU010000028">
    <property type="protein sequence ID" value="MFB5192760.1"/>
    <property type="molecule type" value="Genomic_DNA"/>
</dbReference>
<keyword evidence="9" id="KW-1185">Reference proteome</keyword>
<sequence length="375" mass="43109">MATGRIVKHGDTYRYIISVGRDPVTGKYKQIWRSGFKTKREADEKMRDHLHQLADGQVPVDQTLSQFLKKFVDDHCKGMKPSALWTYDYTCQHYIVPILGKVKLDKLSHSHIQQLYEAWNAKLAPSTVHRIHRVLRTALNYAVKQGYLVKSPMTRVDAPERRTPRRTILSVQQAKTMLTWLKQRRPGPYKACFLAIYTGMRCGEVAGLQWGDVEWDTNVLHVRRSRQRTKGEDIVGTPKTADSERDIVVPDMVMNELRLWYDAQRAFHRLVEMPWDESLYVVRLPDGEVPDPHIFARGVKVALTKLGLPIVTFHDLRHTHASWLLESGVDLKVVSQRLGHSSISVTADVYSHVTRRLQEDAVKKLENMMGGETSH</sequence>
<dbReference type="Pfam" id="PF14659">
    <property type="entry name" value="Phage_int_SAM_3"/>
    <property type="match status" value="1"/>
</dbReference>
<dbReference type="InterPro" id="IPR004107">
    <property type="entry name" value="Integrase_SAM-like_N"/>
</dbReference>
<comment type="similarity">
    <text evidence="1">Belongs to the 'phage' integrase family.</text>
</comment>
<dbReference type="PANTHER" id="PTHR30349:SF41">
    <property type="entry name" value="INTEGRASE_RECOMBINASE PROTEIN MJ0367-RELATED"/>
    <property type="match status" value="1"/>
</dbReference>
<feature type="domain" description="Tyr recombinase" evidence="6">
    <location>
        <begin position="164"/>
        <end position="363"/>
    </location>
</feature>
<keyword evidence="3 5" id="KW-0238">DNA-binding</keyword>
<dbReference type="RefSeq" id="WP_275473204.1">
    <property type="nucleotide sequence ID" value="NZ_CP162940.1"/>
</dbReference>